<dbReference type="GO" id="GO:0005524">
    <property type="term" value="F:ATP binding"/>
    <property type="evidence" value="ECO:0007669"/>
    <property type="project" value="UniProtKB-UniRule"/>
</dbReference>
<comment type="subcellular location">
    <subcellularLocation>
        <location evidence="9">Mitochondrion</location>
    </subcellularLocation>
</comment>
<feature type="binding site" evidence="9">
    <location>
        <position position="335"/>
    </location>
    <ligand>
        <name>substrate</name>
        <note>ligand shared with subunit alpha</note>
    </ligand>
</feature>
<dbReference type="Pfam" id="PF08442">
    <property type="entry name" value="ATP-grasp_2"/>
    <property type="match status" value="1"/>
</dbReference>
<comment type="pathway">
    <text evidence="1 9">Carbohydrate metabolism; tricarboxylic acid cycle; succinate from succinyl-CoA (ligase route): step 1/1.</text>
</comment>
<dbReference type="PANTHER" id="PTHR11815:SF1">
    <property type="entry name" value="SUCCINATE--COA LIGASE [ADP-FORMING] SUBUNIT BETA, MITOCHONDRIAL"/>
    <property type="match status" value="1"/>
</dbReference>
<dbReference type="GO" id="GO:0006104">
    <property type="term" value="P:succinyl-CoA metabolic process"/>
    <property type="evidence" value="ECO:0007669"/>
    <property type="project" value="TreeGrafter"/>
</dbReference>
<evidence type="ECO:0000256" key="6">
    <source>
        <dbReference type="ARBA" id="ARBA00022840"/>
    </source>
</evidence>
<proteinExistence type="inferred from homology"/>
<evidence type="ECO:0000256" key="10">
    <source>
        <dbReference type="RuleBase" id="RU361258"/>
    </source>
</evidence>
<evidence type="ECO:0000256" key="9">
    <source>
        <dbReference type="HAMAP-Rule" id="MF_03219"/>
    </source>
</evidence>
<feature type="binding site" evidence="9">
    <location>
        <begin position="392"/>
        <end position="394"/>
    </location>
    <ligand>
        <name>substrate</name>
        <note>ligand shared with subunit alpha</note>
    </ligand>
</feature>
<feature type="compositionally biased region" description="Polar residues" evidence="11">
    <location>
        <begin position="18"/>
        <end position="37"/>
    </location>
</feature>
<sequence>MWLEPWGGCCILLPTTEGSTASEPQFSRFQAPDSDSFSAPVGNEESEEEAIHSADVIVKLKLFPSSECCFTPREHHSHNLLKQFQIPVPDGFVVKSPEAARDVVYNIGAPSVMKAQILAGGRGKGKYNSDGKGGVRIVDSPDEAYENASNMIGYSLVTKQTPPDGLPVNKLYIYKSVDIAQEFYVAITFDRERYMPVLLMSDDGGVNIESNVNQLQRFWFNLSTGITPEIAAYIEAQFGFSDDDMRMVTHILRQLVKLFREKDATLLELNPFVRTTEGSLICIDAKFNFDDSAKFRQPELVSLEEHAAEEKDEYEASQLGLSYIRLDGNIGVIVNGAGLAMATNDLVTLYGGNCANFLDIGGGATKETLSKAFSILQGDSRTKALFINIYGGIVRCDMIAESILAASAAMGGFSIPVVVRLQGTNYEKGFELGNNILLEADFDAAAKKIVELTNNS</sequence>
<dbReference type="PROSITE" id="PS50975">
    <property type="entry name" value="ATP_GRASP"/>
    <property type="match status" value="1"/>
</dbReference>
<feature type="binding site" evidence="9">
    <location>
        <position position="114"/>
    </location>
    <ligand>
        <name>ATP</name>
        <dbReference type="ChEBI" id="CHEBI:30616"/>
    </ligand>
</feature>
<dbReference type="SUPFAM" id="SSF56059">
    <property type="entry name" value="Glutathione synthetase ATP-binding domain-like"/>
    <property type="match status" value="1"/>
</dbReference>
<accession>A0A5N6XYH6</accession>
<gene>
    <name evidence="13" type="ORF">BDV24DRAFT_176845</name>
</gene>
<comment type="cofactor">
    <cofactor evidence="9">
        <name>Mg(2+)</name>
        <dbReference type="ChEBI" id="CHEBI:18420"/>
    </cofactor>
    <text evidence="9">Binds 1 Mg(2+) ion per subunit.</text>
</comment>
<comment type="function">
    <text evidence="9">Succinyl-CoA synthetase functions in the citric acid cycle (TCA), coupling the hydrolysis of succinyl-CoA to the synthesis of ATP and thus represents the only step of substrate-level phosphorylation in the TCA. The beta subunit provides nucleotide specificity of the enzyme and binds the substrate succinate, while the binding sites for coenzyme A and phosphate are found in the alpha subunit.</text>
</comment>
<evidence type="ECO:0000256" key="3">
    <source>
        <dbReference type="ARBA" id="ARBA00022598"/>
    </source>
</evidence>
<comment type="similarity">
    <text evidence="9 10">Belongs to the succinate/malate CoA ligase beta subunit family.</text>
</comment>
<evidence type="ECO:0000259" key="12">
    <source>
        <dbReference type="PROSITE" id="PS50975"/>
    </source>
</evidence>
<evidence type="ECO:0000256" key="2">
    <source>
        <dbReference type="ARBA" id="ARBA00022532"/>
    </source>
</evidence>
<evidence type="ECO:0000256" key="7">
    <source>
        <dbReference type="ARBA" id="ARBA00022842"/>
    </source>
</evidence>
<keyword evidence="4 9" id="KW-0479">Metal-binding</keyword>
<dbReference type="Gene3D" id="3.40.50.261">
    <property type="entry name" value="Succinyl-CoA synthetase domains"/>
    <property type="match status" value="1"/>
</dbReference>
<keyword evidence="7 9" id="KW-0460">Magnesium</keyword>
<keyword evidence="6 9" id="KW-0067">ATP-binding</keyword>
<dbReference type="Proteomes" id="UP000325558">
    <property type="component" value="Unassembled WGS sequence"/>
</dbReference>
<keyword evidence="9" id="KW-0496">Mitochondrion</keyword>
<keyword evidence="5 9" id="KW-0547">Nucleotide-binding</keyword>
<dbReference type="InterPro" id="IPR013650">
    <property type="entry name" value="ATP-grasp_succ-CoA_synth-type"/>
</dbReference>
<dbReference type="GO" id="GO:0005739">
    <property type="term" value="C:mitochondrion"/>
    <property type="evidence" value="ECO:0007669"/>
    <property type="project" value="UniProtKB-SubCell"/>
</dbReference>
<comment type="catalytic activity">
    <reaction evidence="9">
        <text>succinate + ATP + CoA = succinyl-CoA + ADP + phosphate</text>
        <dbReference type="Rhea" id="RHEA:17661"/>
        <dbReference type="ChEBI" id="CHEBI:30031"/>
        <dbReference type="ChEBI" id="CHEBI:30616"/>
        <dbReference type="ChEBI" id="CHEBI:43474"/>
        <dbReference type="ChEBI" id="CHEBI:57287"/>
        <dbReference type="ChEBI" id="CHEBI:57292"/>
        <dbReference type="ChEBI" id="CHEBI:456216"/>
        <dbReference type="EC" id="6.2.1.5"/>
    </reaction>
</comment>
<dbReference type="InterPro" id="IPR011761">
    <property type="entry name" value="ATP-grasp"/>
</dbReference>
<comment type="subunit">
    <text evidence="9 10">Heterodimer of an alpha and a beta subunit.</text>
</comment>
<feature type="region of interest" description="Disordered" evidence="11">
    <location>
        <begin position="18"/>
        <end position="44"/>
    </location>
</feature>
<dbReference type="PANTHER" id="PTHR11815">
    <property type="entry name" value="SUCCINYL-COA SYNTHETASE BETA CHAIN"/>
    <property type="match status" value="1"/>
</dbReference>
<feature type="binding site" evidence="9">
    <location>
        <position position="182"/>
    </location>
    <ligand>
        <name>ATP</name>
        <dbReference type="ChEBI" id="CHEBI:30616"/>
    </ligand>
</feature>
<evidence type="ECO:0000256" key="4">
    <source>
        <dbReference type="ARBA" id="ARBA00022723"/>
    </source>
</evidence>
<dbReference type="AlphaFoldDB" id="A0A5N6XYH6"/>
<dbReference type="Pfam" id="PF00549">
    <property type="entry name" value="Ligase_CoA"/>
    <property type="match status" value="1"/>
</dbReference>
<dbReference type="InterPro" id="IPR005811">
    <property type="entry name" value="SUCC_ACL_C"/>
</dbReference>
<dbReference type="FunFam" id="3.40.50.261:FF:000001">
    <property type="entry name" value="Succinate--CoA ligase [ADP-forming] subunit beta"/>
    <property type="match status" value="1"/>
</dbReference>
<dbReference type="PIRSF" id="PIRSF001554">
    <property type="entry name" value="SucCS_beta"/>
    <property type="match status" value="1"/>
</dbReference>
<dbReference type="SUPFAM" id="SSF52210">
    <property type="entry name" value="Succinyl-CoA synthetase domains"/>
    <property type="match status" value="1"/>
</dbReference>
<dbReference type="EMBL" id="ML737169">
    <property type="protein sequence ID" value="KAE8338254.1"/>
    <property type="molecule type" value="Genomic_DNA"/>
</dbReference>
<evidence type="ECO:0000256" key="11">
    <source>
        <dbReference type="SAM" id="MobiDB-lite"/>
    </source>
</evidence>
<evidence type="ECO:0000256" key="8">
    <source>
        <dbReference type="ARBA" id="ARBA00022946"/>
    </source>
</evidence>
<dbReference type="Gene3D" id="3.30.470.20">
    <property type="entry name" value="ATP-grasp fold, B domain"/>
    <property type="match status" value="1"/>
</dbReference>
<dbReference type="FunFam" id="3.30.470.20:FF:000002">
    <property type="entry name" value="Succinate--CoA ligase [ADP-forming] subunit beta"/>
    <property type="match status" value="1"/>
</dbReference>
<dbReference type="Gene3D" id="3.30.1490.20">
    <property type="entry name" value="ATP-grasp fold, A domain"/>
    <property type="match status" value="1"/>
</dbReference>
<dbReference type="InterPro" id="IPR017866">
    <property type="entry name" value="Succ-CoA_synthase_bsu_CS"/>
</dbReference>
<dbReference type="NCBIfam" id="NF001913">
    <property type="entry name" value="PRK00696.1"/>
    <property type="match status" value="1"/>
</dbReference>
<dbReference type="GO" id="GO:0042709">
    <property type="term" value="C:succinate-CoA ligase complex"/>
    <property type="evidence" value="ECO:0007669"/>
    <property type="project" value="TreeGrafter"/>
</dbReference>
<evidence type="ECO:0000313" key="13">
    <source>
        <dbReference type="EMBL" id="KAE8338254.1"/>
    </source>
</evidence>
<protein>
    <recommendedName>
        <fullName evidence="9">Succinate--CoA ligase [ADP-forming] subunit beta, mitochondrial</fullName>
        <ecNumber evidence="9">6.2.1.5</ecNumber>
    </recommendedName>
    <alternativeName>
        <fullName evidence="9">Succinyl-CoA synthetase beta chain</fullName>
        <shortName evidence="9">SCS-beta</shortName>
    </alternativeName>
</protein>
<name>A0A5N6XYH6_9EURO</name>
<dbReference type="NCBIfam" id="TIGR01016">
    <property type="entry name" value="sucCoAbeta"/>
    <property type="match status" value="1"/>
</dbReference>
<dbReference type="InterPro" id="IPR016102">
    <property type="entry name" value="Succinyl-CoA_synth-like"/>
</dbReference>
<dbReference type="GO" id="GO:0004775">
    <property type="term" value="F:succinate-CoA ligase (ADP-forming) activity"/>
    <property type="evidence" value="ECO:0007669"/>
    <property type="project" value="UniProtKB-UniRule"/>
</dbReference>
<dbReference type="HAMAP" id="MF_00558">
    <property type="entry name" value="Succ_CoA_beta"/>
    <property type="match status" value="1"/>
</dbReference>
<keyword evidence="2 9" id="KW-0816">Tricarboxylic acid cycle</keyword>
<feature type="binding site" evidence="9">
    <location>
        <position position="284"/>
    </location>
    <ligand>
        <name>Mg(2+)</name>
        <dbReference type="ChEBI" id="CHEBI:18420"/>
    </ligand>
</feature>
<dbReference type="EC" id="6.2.1.5" evidence="9"/>
<dbReference type="InterPro" id="IPR013815">
    <property type="entry name" value="ATP_grasp_subdomain_1"/>
</dbReference>
<feature type="binding site" evidence="9">
    <location>
        <begin position="121"/>
        <end position="123"/>
    </location>
    <ligand>
        <name>ATP</name>
        <dbReference type="ChEBI" id="CHEBI:30616"/>
    </ligand>
</feature>
<reference evidence="13" key="1">
    <citation type="submission" date="2019-04" db="EMBL/GenBank/DDBJ databases">
        <title>Friends and foes A comparative genomics study of 23 Aspergillus species from section Flavi.</title>
        <authorList>
            <consortium name="DOE Joint Genome Institute"/>
            <person name="Kjaerbolling I."/>
            <person name="Vesth T."/>
            <person name="Frisvad J.C."/>
            <person name="Nybo J.L."/>
            <person name="Theobald S."/>
            <person name="Kildgaard S."/>
            <person name="Isbrandt T."/>
            <person name="Kuo A."/>
            <person name="Sato A."/>
            <person name="Lyhne E.K."/>
            <person name="Kogle M.E."/>
            <person name="Wiebenga A."/>
            <person name="Kun R.S."/>
            <person name="Lubbers R.J."/>
            <person name="Makela M.R."/>
            <person name="Barry K."/>
            <person name="Chovatia M."/>
            <person name="Clum A."/>
            <person name="Daum C."/>
            <person name="Haridas S."/>
            <person name="He G."/>
            <person name="LaButti K."/>
            <person name="Lipzen A."/>
            <person name="Mondo S."/>
            <person name="Riley R."/>
            <person name="Salamov A."/>
            <person name="Simmons B.A."/>
            <person name="Magnuson J.K."/>
            <person name="Henrissat B."/>
            <person name="Mortensen U.H."/>
            <person name="Larsen T.O."/>
            <person name="Devries R.P."/>
            <person name="Grigoriev I.V."/>
            <person name="Machida M."/>
            <person name="Baker S.E."/>
            <person name="Andersen M.R."/>
        </authorList>
    </citation>
    <scope>NUCLEOTIDE SEQUENCE</scope>
    <source>
        <strain evidence="13">CBS 117612</strain>
    </source>
</reference>
<feature type="binding site" evidence="9">
    <location>
        <position position="270"/>
    </location>
    <ligand>
        <name>Mg(2+)</name>
        <dbReference type="ChEBI" id="CHEBI:18420"/>
    </ligand>
</feature>
<evidence type="ECO:0000256" key="5">
    <source>
        <dbReference type="ARBA" id="ARBA00022741"/>
    </source>
</evidence>
<dbReference type="OrthoDB" id="1664372at2759"/>
<organism evidence="13">
    <name type="scientific">Aspergillus arachidicola</name>
    <dbReference type="NCBI Taxonomy" id="656916"/>
    <lineage>
        <taxon>Eukaryota</taxon>
        <taxon>Fungi</taxon>
        <taxon>Dikarya</taxon>
        <taxon>Ascomycota</taxon>
        <taxon>Pezizomycotina</taxon>
        <taxon>Eurotiomycetes</taxon>
        <taxon>Eurotiomycetidae</taxon>
        <taxon>Eurotiales</taxon>
        <taxon>Aspergillaceae</taxon>
        <taxon>Aspergillus</taxon>
        <taxon>Aspergillus subgen. Circumdati</taxon>
    </lineage>
</organism>
<dbReference type="PROSITE" id="PS01217">
    <property type="entry name" value="SUCCINYL_COA_LIG_3"/>
    <property type="match status" value="1"/>
</dbReference>
<dbReference type="GO" id="GO:0000287">
    <property type="term" value="F:magnesium ion binding"/>
    <property type="evidence" value="ECO:0007669"/>
    <property type="project" value="UniProtKB-UniRule"/>
</dbReference>
<dbReference type="UniPathway" id="UPA00223">
    <property type="reaction ID" value="UER00999"/>
</dbReference>
<dbReference type="InterPro" id="IPR005809">
    <property type="entry name" value="Succ_CoA_ligase-like_bsu"/>
</dbReference>
<evidence type="ECO:0000256" key="1">
    <source>
        <dbReference type="ARBA" id="ARBA00005064"/>
    </source>
</evidence>
<keyword evidence="8" id="KW-0809">Transit peptide</keyword>
<keyword evidence="3 9" id="KW-0436">Ligase</keyword>
<feature type="domain" description="ATP-grasp" evidence="12">
    <location>
        <begin position="78"/>
        <end position="123"/>
    </location>
</feature>
<dbReference type="GO" id="GO:0006099">
    <property type="term" value="P:tricarboxylic acid cycle"/>
    <property type="evidence" value="ECO:0007669"/>
    <property type="project" value="UniProtKB-UniRule"/>
</dbReference>